<dbReference type="InterPro" id="IPR051165">
    <property type="entry name" value="Multifunctional_ANK_Repeat"/>
</dbReference>
<evidence type="ECO:0000256" key="1">
    <source>
        <dbReference type="ARBA" id="ARBA00022737"/>
    </source>
</evidence>
<keyword evidence="2 3" id="KW-0040">ANK repeat</keyword>
<keyword evidence="6" id="KW-1185">Reference proteome</keyword>
<feature type="compositionally biased region" description="Low complexity" evidence="4">
    <location>
        <begin position="637"/>
        <end position="657"/>
    </location>
</feature>
<evidence type="ECO:0000313" key="5">
    <source>
        <dbReference type="EMBL" id="RKU48779.1"/>
    </source>
</evidence>
<evidence type="ECO:0000256" key="2">
    <source>
        <dbReference type="ARBA" id="ARBA00023043"/>
    </source>
</evidence>
<dbReference type="STRING" id="177199.A0A420YLN0"/>
<protein>
    <recommendedName>
        <fullName evidence="7">F-box domain-containing protein</fullName>
    </recommendedName>
</protein>
<dbReference type="InterPro" id="IPR002110">
    <property type="entry name" value="Ankyrin_rpt"/>
</dbReference>
<evidence type="ECO:0000256" key="3">
    <source>
        <dbReference type="PROSITE-ProRule" id="PRU00023"/>
    </source>
</evidence>
<evidence type="ECO:0008006" key="7">
    <source>
        <dbReference type="Google" id="ProtNLM"/>
    </source>
</evidence>
<feature type="repeat" description="ANK" evidence="3">
    <location>
        <begin position="319"/>
        <end position="351"/>
    </location>
</feature>
<feature type="repeat" description="ANK" evidence="3">
    <location>
        <begin position="453"/>
        <end position="485"/>
    </location>
</feature>
<accession>A0A420YLN0</accession>
<keyword evidence="1" id="KW-0677">Repeat</keyword>
<name>A0A420YLN0_9PEZI</name>
<dbReference type="EMBL" id="QVQW01000003">
    <property type="protein sequence ID" value="RKU48779.1"/>
    <property type="molecule type" value="Genomic_DNA"/>
</dbReference>
<feature type="repeat" description="ANK" evidence="3">
    <location>
        <begin position="220"/>
        <end position="249"/>
    </location>
</feature>
<dbReference type="Proteomes" id="UP000275385">
    <property type="component" value="Unassembled WGS sequence"/>
</dbReference>
<sequence length="1102" mass="122724">MAAEAASLPVLPVEIMEFVVGHMADDGAEGSLANLAQTCRGFHAIVMPRLYNKQTPTQHPALIFWAAHLGRIDTARRLLEVGVDLNRAMIRNETFPSVLARLADYTPRQQYQQFYAIINPSIGTHDGVLRVGPRGFVGDHFGSRPVPLTPDAPVRGLPTLRWHSWWSPIHLAVRDGFTDLVELFLSKGAQLGVSSGSFCRCKYMAIVSYYSYPNDRPLWTPLHTAICTGHYEIAMKLLQHGASVSLESPGHPFTVLHQAASAGSIDLVNFVLDNNYQNNVQAPDHNDLSPIWHAYSRGHWDVIDNLLARGANIDDDLATGYTPLVDACFFGNFIKAMKLIDRGADVNMTCTAHPTQLSSRRVGVMQQLECLRGHRPIDLCCLKQQAMVRPLRYQPPPPGPPLIVGHHPPPPPPAAGITVPKKQHVPDEQQRLNLITRLLDAGADMGPGKHSPTRAPPLVAAAAQHLVEVVRLLLDRGAPVDCTDKEGTTALMATMSYGIHWCRNHSKVGPLSSRPFALQRPDRAVDVPTVPTRAKANSCRQGDNFLRCVELLLGRGANPMATNNFGVSPLILLYSPAMPTGQEFKSDRPRGHLTFKERAKVVSILIGLGCDPNTSVTPRAPDDLDSDAENDNFSAYSGSSDTSRDTSTGSDDNSSTRSRIRRVRPRSLRGFGPMSILQCAFWDGDVDLCRTLLKAGAKLDTNTVAWMLYITWGYCRYRMRSASEQLLQVLGDLDVDVQTKLASHPLCLMVLLHHKIWDLAHELLPTIEVDLYKEIPKVGQYNWLFDRESDIPECVSWGTICLTEAIHGGSVSIVQALLLRNMDPNTPELDDSTMALTRAIDRGHLEMIELLIRNGAHVQFTDSTDERVKKGNPLINAIRREDANTIGAILREQKDKLESRFSWAYLREAYMIRSPKSLNTLLTFPCMDVHGRSPDEPAETHLTDLIENIIPICDYVSYDIEDEDIIPWAISIRTKLERVRLWMECLIILAKANIDPRQTNGQGQSGLELFGNMIKYQGRDRFKTHVRSVLRTRLSEVMGEQASEEGLEAGRVWDQLKICKDDVAREEEGVGMCLDLRLYDRYGDDFNFDLNALGLWTLGIGP</sequence>
<feature type="region of interest" description="Disordered" evidence="4">
    <location>
        <begin position="616"/>
        <end position="660"/>
    </location>
</feature>
<dbReference type="OrthoDB" id="341259at2759"/>
<dbReference type="Gene3D" id="1.25.40.20">
    <property type="entry name" value="Ankyrin repeat-containing domain"/>
    <property type="match status" value="4"/>
</dbReference>
<dbReference type="PROSITE" id="PS50297">
    <property type="entry name" value="ANK_REP_REGION"/>
    <property type="match status" value="3"/>
</dbReference>
<feature type="repeat" description="ANK" evidence="3">
    <location>
        <begin position="164"/>
        <end position="196"/>
    </location>
</feature>
<evidence type="ECO:0000256" key="4">
    <source>
        <dbReference type="SAM" id="MobiDB-lite"/>
    </source>
</evidence>
<dbReference type="PANTHER" id="PTHR24123">
    <property type="entry name" value="ANKYRIN REPEAT-CONTAINING"/>
    <property type="match status" value="1"/>
</dbReference>
<proteinExistence type="predicted"/>
<organism evidence="5 6">
    <name type="scientific">Coniochaeta pulveracea</name>
    <dbReference type="NCBI Taxonomy" id="177199"/>
    <lineage>
        <taxon>Eukaryota</taxon>
        <taxon>Fungi</taxon>
        <taxon>Dikarya</taxon>
        <taxon>Ascomycota</taxon>
        <taxon>Pezizomycotina</taxon>
        <taxon>Sordariomycetes</taxon>
        <taxon>Sordariomycetidae</taxon>
        <taxon>Coniochaetales</taxon>
        <taxon>Coniochaetaceae</taxon>
        <taxon>Coniochaeta</taxon>
    </lineage>
</organism>
<comment type="caution">
    <text evidence="5">The sequence shown here is derived from an EMBL/GenBank/DDBJ whole genome shotgun (WGS) entry which is preliminary data.</text>
</comment>
<reference evidence="5 6" key="1">
    <citation type="submission" date="2018-08" db="EMBL/GenBank/DDBJ databases">
        <title>Draft genome of the lignicolous fungus Coniochaeta pulveracea.</title>
        <authorList>
            <person name="Borstlap C.J."/>
            <person name="De Witt R.N."/>
            <person name="Botha A."/>
            <person name="Volschenk H."/>
        </authorList>
    </citation>
    <scope>NUCLEOTIDE SEQUENCE [LARGE SCALE GENOMIC DNA]</scope>
    <source>
        <strain evidence="5 6">CAB683</strain>
    </source>
</reference>
<dbReference type="SMART" id="SM00248">
    <property type="entry name" value="ANK"/>
    <property type="match status" value="10"/>
</dbReference>
<dbReference type="Pfam" id="PF12796">
    <property type="entry name" value="Ank_2"/>
    <property type="match status" value="1"/>
</dbReference>
<gene>
    <name evidence="5" type="ORF">DL546_004818</name>
</gene>
<feature type="repeat" description="ANK" evidence="3">
    <location>
        <begin position="831"/>
        <end position="863"/>
    </location>
</feature>
<dbReference type="AlphaFoldDB" id="A0A420YLN0"/>
<dbReference type="PANTHER" id="PTHR24123:SF33">
    <property type="entry name" value="PROTEIN HOS4"/>
    <property type="match status" value="1"/>
</dbReference>
<evidence type="ECO:0000313" key="6">
    <source>
        <dbReference type="Proteomes" id="UP000275385"/>
    </source>
</evidence>
<dbReference type="PROSITE" id="PS50088">
    <property type="entry name" value="ANK_REPEAT"/>
    <property type="match status" value="5"/>
</dbReference>
<dbReference type="InterPro" id="IPR036770">
    <property type="entry name" value="Ankyrin_rpt-contain_sf"/>
</dbReference>
<dbReference type="Pfam" id="PF00023">
    <property type="entry name" value="Ank"/>
    <property type="match status" value="3"/>
</dbReference>
<dbReference type="SUPFAM" id="SSF48403">
    <property type="entry name" value="Ankyrin repeat"/>
    <property type="match status" value="2"/>
</dbReference>